<evidence type="ECO:0000313" key="1">
    <source>
        <dbReference type="EMBL" id="MCF2525700.1"/>
    </source>
</evidence>
<dbReference type="EMBL" id="JAKFHA010000001">
    <property type="protein sequence ID" value="MCF2525700.1"/>
    <property type="molecule type" value="Genomic_DNA"/>
</dbReference>
<sequence length="136" mass="14790">MEAELAALAASGATTLVGLMASDAWEHGRTRIAALFGRTRPEQEELVASELDSSRSELLAAGDDRSMQAAEELEVEWRVRLRRLLAADPAAAAELREILEDLSTDADVVTYRGDHVEFHHNTFYGPVVGKGPMTSP</sequence>
<name>A0AA41PTQ4_9ACTN</name>
<keyword evidence="2" id="KW-1185">Reference proteome</keyword>
<protein>
    <submittedName>
        <fullName evidence="1">Uncharacterized protein</fullName>
    </submittedName>
</protein>
<proteinExistence type="predicted"/>
<organism evidence="1 2">
    <name type="scientific">Yinghuangia soli</name>
    <dbReference type="NCBI Taxonomy" id="2908204"/>
    <lineage>
        <taxon>Bacteria</taxon>
        <taxon>Bacillati</taxon>
        <taxon>Actinomycetota</taxon>
        <taxon>Actinomycetes</taxon>
        <taxon>Kitasatosporales</taxon>
        <taxon>Streptomycetaceae</taxon>
        <taxon>Yinghuangia</taxon>
    </lineage>
</organism>
<accession>A0AA41PTQ4</accession>
<reference evidence="1" key="1">
    <citation type="submission" date="2022-01" db="EMBL/GenBank/DDBJ databases">
        <title>Genome-Based Taxonomic Classification of the Phylum Actinobacteria.</title>
        <authorList>
            <person name="Gao Y."/>
        </authorList>
    </citation>
    <scope>NUCLEOTIDE SEQUENCE</scope>
    <source>
        <strain evidence="1">KLBMP 8922</strain>
    </source>
</reference>
<gene>
    <name evidence="1" type="ORF">LZ495_00460</name>
</gene>
<dbReference type="RefSeq" id="WP_235049729.1">
    <property type="nucleotide sequence ID" value="NZ_JAKFHA010000001.1"/>
</dbReference>
<comment type="caution">
    <text evidence="1">The sequence shown here is derived from an EMBL/GenBank/DDBJ whole genome shotgun (WGS) entry which is preliminary data.</text>
</comment>
<dbReference type="Proteomes" id="UP001165378">
    <property type="component" value="Unassembled WGS sequence"/>
</dbReference>
<evidence type="ECO:0000313" key="2">
    <source>
        <dbReference type="Proteomes" id="UP001165378"/>
    </source>
</evidence>
<dbReference type="AlphaFoldDB" id="A0AA41PTQ4"/>